<dbReference type="InterPro" id="IPR050682">
    <property type="entry name" value="ModA/WtpA"/>
</dbReference>
<evidence type="ECO:0000256" key="1">
    <source>
        <dbReference type="ARBA" id="ARBA00022723"/>
    </source>
</evidence>
<dbReference type="Gene3D" id="3.40.190.10">
    <property type="entry name" value="Periplasmic binding protein-like II"/>
    <property type="match status" value="2"/>
</dbReference>
<dbReference type="RefSeq" id="WP_014025922.1">
    <property type="nucleotide sequence ID" value="NC_015931.1"/>
</dbReference>
<dbReference type="SUPFAM" id="SSF53850">
    <property type="entry name" value="Periplasmic binding protein-like II"/>
    <property type="match status" value="1"/>
</dbReference>
<dbReference type="AlphaFoldDB" id="G0EFS4"/>
<keyword evidence="2" id="KW-0732">Signal</keyword>
<reference evidence="3 4" key="1">
    <citation type="journal article" date="2011" name="Stand. Genomic Sci.">
        <title>Complete genome sequence of the hyperthermophilic chemolithoautotroph Pyrolobus fumarii type strain (1A).</title>
        <authorList>
            <person name="Anderson I."/>
            <person name="Goker M."/>
            <person name="Nolan M."/>
            <person name="Lucas S."/>
            <person name="Hammon N."/>
            <person name="Deshpande S."/>
            <person name="Cheng J.F."/>
            <person name="Tapia R."/>
            <person name="Han C."/>
            <person name="Goodwin L."/>
            <person name="Pitluck S."/>
            <person name="Huntemann M."/>
            <person name="Liolios K."/>
            <person name="Ivanova N."/>
            <person name="Pagani I."/>
            <person name="Mavromatis K."/>
            <person name="Ovchinikova G."/>
            <person name="Pati A."/>
            <person name="Chen A."/>
            <person name="Palaniappan K."/>
            <person name="Land M."/>
            <person name="Hauser L."/>
            <person name="Brambilla E.M."/>
            <person name="Huber H."/>
            <person name="Yasawong M."/>
            <person name="Rohde M."/>
            <person name="Spring S."/>
            <person name="Abt B."/>
            <person name="Sikorski J."/>
            <person name="Wirth R."/>
            <person name="Detter J.C."/>
            <person name="Woyke T."/>
            <person name="Bristow J."/>
            <person name="Eisen J.A."/>
            <person name="Markowitz V."/>
            <person name="Hugenholtz P."/>
            <person name="Kyrpides N.C."/>
            <person name="Klenk H.P."/>
            <person name="Lapidus A."/>
        </authorList>
    </citation>
    <scope>NUCLEOTIDE SEQUENCE [LARGE SCALE GENOMIC DNA]</scope>
    <source>
        <strain evidence="4">DSM 11204 / 1A</strain>
    </source>
</reference>
<organism evidence="3 4">
    <name type="scientific">Pyrolobus fumarii (strain DSM 11204 / 1A)</name>
    <dbReference type="NCBI Taxonomy" id="694429"/>
    <lineage>
        <taxon>Archaea</taxon>
        <taxon>Thermoproteota</taxon>
        <taxon>Thermoprotei</taxon>
        <taxon>Desulfurococcales</taxon>
        <taxon>Pyrodictiaceae</taxon>
        <taxon>Pyrolobus</taxon>
    </lineage>
</organism>
<sequence>MKAPRFALVGLLVALGIVVLALTMVRSGYGTATETIVHKETIRVLLPAIAKKPWEEIVASFERDTGIHVEAAYGSTGWILSQLKVGHPADVVAVASIEDMEKAIRMGFVDPDSVKLIACTVPAIIVPRGNPRNITCLEDLAKPGVRIAIADPETVVVGRYAKKLLEYNHLWDKVKPNIVTYARNFADLVNTLITAKGRIDAIIAFHVAHYWYPNETELIWLPRSQVPCATCITIAVAKGGDTALAEKFIEYVLGKGMEVFEKYHYMTPEEAEHHALKIGGC</sequence>
<evidence type="ECO:0000313" key="4">
    <source>
        <dbReference type="Proteomes" id="UP000001037"/>
    </source>
</evidence>
<accession>G0EFS4</accession>
<dbReference type="KEGG" id="pfm:Pyrfu_0373"/>
<evidence type="ECO:0000313" key="3">
    <source>
        <dbReference type="EMBL" id="AEM38245.1"/>
    </source>
</evidence>
<dbReference type="PIRSF" id="PIRSF004846">
    <property type="entry name" value="ModA"/>
    <property type="match status" value="1"/>
</dbReference>
<proteinExistence type="predicted"/>
<evidence type="ECO:0000256" key="2">
    <source>
        <dbReference type="ARBA" id="ARBA00022729"/>
    </source>
</evidence>
<name>G0EFS4_PYRF1</name>
<dbReference type="eggNOG" id="arCOG00219">
    <property type="taxonomic scope" value="Archaea"/>
</dbReference>
<dbReference type="PANTHER" id="PTHR30632:SF0">
    <property type="entry name" value="SULFATE-BINDING PROTEIN"/>
    <property type="match status" value="1"/>
</dbReference>
<dbReference type="GeneID" id="11140019"/>
<dbReference type="Pfam" id="PF13531">
    <property type="entry name" value="SBP_bac_11"/>
    <property type="match status" value="1"/>
</dbReference>
<dbReference type="GO" id="GO:0046872">
    <property type="term" value="F:metal ion binding"/>
    <property type="evidence" value="ECO:0007669"/>
    <property type="project" value="UniProtKB-KW"/>
</dbReference>
<dbReference type="EMBL" id="CP002838">
    <property type="protein sequence ID" value="AEM38245.1"/>
    <property type="molecule type" value="Genomic_DNA"/>
</dbReference>
<dbReference type="OrthoDB" id="15033at2157"/>
<dbReference type="GO" id="GO:0030973">
    <property type="term" value="F:molybdate ion binding"/>
    <property type="evidence" value="ECO:0007669"/>
    <property type="project" value="TreeGrafter"/>
</dbReference>
<dbReference type="HOGENOM" id="CLU_065520_2_1_2"/>
<dbReference type="InterPro" id="IPR005950">
    <property type="entry name" value="ModA"/>
</dbReference>
<protein>
    <submittedName>
        <fullName evidence="3">Molybdenum ABC transporter, periplasmic molybdate-binding protein</fullName>
    </submittedName>
</protein>
<keyword evidence="4" id="KW-1185">Reference proteome</keyword>
<dbReference type="GO" id="GO:0015689">
    <property type="term" value="P:molybdate ion transport"/>
    <property type="evidence" value="ECO:0007669"/>
    <property type="project" value="InterPro"/>
</dbReference>
<dbReference type="STRING" id="694429.Pyrfu_0373"/>
<gene>
    <name evidence="3" type="ordered locus">Pyrfu_0373</name>
</gene>
<dbReference type="Proteomes" id="UP000001037">
    <property type="component" value="Chromosome"/>
</dbReference>
<keyword evidence="1" id="KW-0479">Metal-binding</keyword>
<dbReference type="PANTHER" id="PTHR30632">
    <property type="entry name" value="MOLYBDATE-BINDING PERIPLASMIC PROTEIN"/>
    <property type="match status" value="1"/>
</dbReference>
<dbReference type="NCBIfam" id="TIGR01256">
    <property type="entry name" value="modA"/>
    <property type="match status" value="1"/>
</dbReference>
<dbReference type="InParanoid" id="G0EFS4"/>